<organism evidence="5 6">
    <name type="scientific">Leptotrombidium deliense</name>
    <dbReference type="NCBI Taxonomy" id="299467"/>
    <lineage>
        <taxon>Eukaryota</taxon>
        <taxon>Metazoa</taxon>
        <taxon>Ecdysozoa</taxon>
        <taxon>Arthropoda</taxon>
        <taxon>Chelicerata</taxon>
        <taxon>Arachnida</taxon>
        <taxon>Acari</taxon>
        <taxon>Acariformes</taxon>
        <taxon>Trombidiformes</taxon>
        <taxon>Prostigmata</taxon>
        <taxon>Anystina</taxon>
        <taxon>Parasitengona</taxon>
        <taxon>Trombiculoidea</taxon>
        <taxon>Trombiculidae</taxon>
        <taxon>Leptotrombidium</taxon>
    </lineage>
</organism>
<dbReference type="OrthoDB" id="331600at2759"/>
<dbReference type="Pfam" id="PF11935">
    <property type="entry name" value="SYMPK_PTA1_N"/>
    <property type="match status" value="1"/>
</dbReference>
<protein>
    <submittedName>
        <fullName evidence="5">Symplekin-like protein</fullName>
    </submittedName>
</protein>
<dbReference type="InterPro" id="IPR016024">
    <property type="entry name" value="ARM-type_fold"/>
</dbReference>
<dbReference type="STRING" id="299467.A0A443SFN8"/>
<keyword evidence="3" id="KW-0539">Nucleus</keyword>
<reference evidence="5 6" key="1">
    <citation type="journal article" date="2018" name="Gigascience">
        <title>Genomes of trombidid mites reveal novel predicted allergens and laterally-transferred genes associated with secondary metabolism.</title>
        <authorList>
            <person name="Dong X."/>
            <person name="Chaisiri K."/>
            <person name="Xia D."/>
            <person name="Armstrong S.D."/>
            <person name="Fang Y."/>
            <person name="Donnelly M.J."/>
            <person name="Kadowaki T."/>
            <person name="McGarry J.W."/>
            <person name="Darby A.C."/>
            <person name="Makepeace B.L."/>
        </authorList>
    </citation>
    <scope>NUCLEOTIDE SEQUENCE [LARGE SCALE GENOMIC DNA]</scope>
    <source>
        <strain evidence="5">UoL-UT</strain>
    </source>
</reference>
<comment type="caution">
    <text evidence="5">The sequence shown here is derived from an EMBL/GenBank/DDBJ whole genome shotgun (WGS) entry which is preliminary data.</text>
</comment>
<sequence length="457" mass="51707">MESNLVADENAAASDSLKDSIIERVVELINDAIVATKESEKVSNLQQVQELVINHDILDNFLDEIIGFQNDKFIDVRKFVVGFIEVSCKKDPEFFPKLIVNLNFAINDSNANIVKRTIQALTQLYKYFLKWISKVKISDEVESTWEVFCSINQQICNLLDNTNNEGIRTQTIKFMEMLVVVQTKKDQWSAEDDFNIELFTNNKLVKIEQLEEEAQQVFEQLIIYHGTPHISSVNLMTTMQTLVFIARQRSQYMSKVIQALEALHANLPPTLAKSQVSSVRKHLKLQLLLLLKHPTAAMSSQFQSQIIQLLNDLGAGQSEVHRCLQEVRKRGLKVEQVIVETKRIKLEADEDDEDDEIVLTPPKITRSDANTAIDITAEDLIPKLHIITNISDLVLVSMLSLPDQMPAHFLASYTPIAAAGTPSQIKHLARLLSTQLTSAGLGTVFIQYIHLNKKTIF</sequence>
<dbReference type="EMBL" id="NCKV01002860">
    <property type="protein sequence ID" value="RWS26334.1"/>
    <property type="molecule type" value="Genomic_DNA"/>
</dbReference>
<evidence type="ECO:0000256" key="3">
    <source>
        <dbReference type="ARBA" id="ARBA00023242"/>
    </source>
</evidence>
<dbReference type="InterPro" id="IPR011989">
    <property type="entry name" value="ARM-like"/>
</dbReference>
<evidence type="ECO:0000313" key="5">
    <source>
        <dbReference type="EMBL" id="RWS26334.1"/>
    </source>
</evidence>
<dbReference type="PANTHER" id="PTHR15245">
    <property type="entry name" value="SYMPLEKIN-RELATED"/>
    <property type="match status" value="1"/>
</dbReference>
<dbReference type="SUPFAM" id="SSF48371">
    <property type="entry name" value="ARM repeat"/>
    <property type="match status" value="1"/>
</dbReference>
<evidence type="ECO:0000256" key="1">
    <source>
        <dbReference type="ARBA" id="ARBA00004123"/>
    </source>
</evidence>
<dbReference type="Proteomes" id="UP000288716">
    <property type="component" value="Unassembled WGS sequence"/>
</dbReference>
<dbReference type="AlphaFoldDB" id="A0A443SFN8"/>
<accession>A0A443SFN8</accession>
<dbReference type="InterPro" id="IPR032460">
    <property type="entry name" value="Symplekin/Pta1_N"/>
</dbReference>
<comment type="subcellular location">
    <subcellularLocation>
        <location evidence="1">Nucleus</location>
    </subcellularLocation>
</comment>
<feature type="domain" description="Symplekin/Pta1 N-terminal" evidence="4">
    <location>
        <begin position="111"/>
        <end position="329"/>
    </location>
</feature>
<evidence type="ECO:0000256" key="2">
    <source>
        <dbReference type="ARBA" id="ARBA00022664"/>
    </source>
</evidence>
<dbReference type="VEuPathDB" id="VectorBase:LDEU005706"/>
<gene>
    <name evidence="5" type="ORF">B4U80_07748</name>
</gene>
<proteinExistence type="predicted"/>
<evidence type="ECO:0000313" key="6">
    <source>
        <dbReference type="Proteomes" id="UP000288716"/>
    </source>
</evidence>
<dbReference type="GO" id="GO:0005847">
    <property type="term" value="C:mRNA cleavage and polyadenylation specificity factor complex"/>
    <property type="evidence" value="ECO:0007669"/>
    <property type="project" value="TreeGrafter"/>
</dbReference>
<dbReference type="GO" id="GO:0006397">
    <property type="term" value="P:mRNA processing"/>
    <property type="evidence" value="ECO:0007669"/>
    <property type="project" value="UniProtKB-KW"/>
</dbReference>
<dbReference type="InterPro" id="IPR021850">
    <property type="entry name" value="Symplekin/Pta1"/>
</dbReference>
<dbReference type="Gene3D" id="1.25.10.10">
    <property type="entry name" value="Leucine-rich Repeat Variant"/>
    <property type="match status" value="1"/>
</dbReference>
<keyword evidence="6" id="KW-1185">Reference proteome</keyword>
<dbReference type="PANTHER" id="PTHR15245:SF20">
    <property type="entry name" value="SYMPLEKIN"/>
    <property type="match status" value="1"/>
</dbReference>
<name>A0A443SFN8_9ACAR</name>
<evidence type="ECO:0000259" key="4">
    <source>
        <dbReference type="Pfam" id="PF11935"/>
    </source>
</evidence>
<keyword evidence="2" id="KW-0507">mRNA processing</keyword>